<feature type="domain" description="C2H2-type" evidence="9">
    <location>
        <begin position="1010"/>
        <end position="1038"/>
    </location>
</feature>
<evidence type="ECO:0000256" key="1">
    <source>
        <dbReference type="ARBA" id="ARBA00004123"/>
    </source>
</evidence>
<dbReference type="PROSITE" id="PS00028">
    <property type="entry name" value="ZINC_FINGER_C2H2_1"/>
    <property type="match status" value="9"/>
</dbReference>
<feature type="domain" description="C2H2-type" evidence="9">
    <location>
        <begin position="681"/>
        <end position="704"/>
    </location>
</feature>
<dbReference type="PANTHER" id="PTHR24406">
    <property type="entry name" value="TRANSCRIPTIONAL REPRESSOR CTCFL-RELATED"/>
    <property type="match status" value="1"/>
</dbReference>
<evidence type="ECO:0000256" key="4">
    <source>
        <dbReference type="ARBA" id="ARBA00022771"/>
    </source>
</evidence>
<feature type="domain" description="C2H2-type" evidence="9">
    <location>
        <begin position="574"/>
        <end position="604"/>
    </location>
</feature>
<feature type="domain" description="C2H2-type" evidence="9">
    <location>
        <begin position="1075"/>
        <end position="1103"/>
    </location>
</feature>
<organism evidence="10 11">
    <name type="scientific">Folsomia candida</name>
    <name type="common">Springtail</name>
    <dbReference type="NCBI Taxonomy" id="158441"/>
    <lineage>
        <taxon>Eukaryota</taxon>
        <taxon>Metazoa</taxon>
        <taxon>Ecdysozoa</taxon>
        <taxon>Arthropoda</taxon>
        <taxon>Hexapoda</taxon>
        <taxon>Collembola</taxon>
        <taxon>Entomobryomorpha</taxon>
        <taxon>Isotomoidea</taxon>
        <taxon>Isotomidae</taxon>
        <taxon>Proisotominae</taxon>
        <taxon>Folsomia</taxon>
    </lineage>
</organism>
<dbReference type="InterPro" id="IPR036236">
    <property type="entry name" value="Znf_C2H2_sf"/>
</dbReference>
<evidence type="ECO:0000256" key="5">
    <source>
        <dbReference type="ARBA" id="ARBA00022833"/>
    </source>
</evidence>
<evidence type="ECO:0000313" key="11">
    <source>
        <dbReference type="Proteomes" id="UP000198287"/>
    </source>
</evidence>
<dbReference type="GO" id="GO:0005634">
    <property type="term" value="C:nucleus"/>
    <property type="evidence" value="ECO:0007669"/>
    <property type="project" value="UniProtKB-SubCell"/>
</dbReference>
<evidence type="ECO:0000256" key="7">
    <source>
        <dbReference type="PROSITE-ProRule" id="PRU00042"/>
    </source>
</evidence>
<sequence length="1195" mass="135752">MTKESDGGSTFEKNGTGHILQDLLSSKVVLQRSNFIPTNFPVKIEEENSYPEVTSSPCSICTESGTNMRPLAVQETEILAKFVLNQEQISLILQTEDHPPIFCCKICSSAILSLAKLSMEIENITISLRAVISSRNGVFNKARNEIIEEEEEFSVKVEPTYDDEITFDPLYEPKSASEIEDEFRVANSDALPKSKYVCKICQPNVTFAKNHPLLRHLRNKNMHRGVSEADIAAALKTAQRKRLVPQKRPFPCPKCDQSFASPFGLRQHNRSSHDWVPYRRKCTLCPKVFTKLTLLQRHMHKAHNAPIPRQETRHSCAMCSKTMTTFASKQCHVEQFHFPDKTSCPYGCEAKIDSEADWVTHLEGCDSPKISDESECACKYCPAVFRSILLEMEHHLRAHPENTYSCPTCAQRFTRQSVLRVHRCPKNADTEVRNFARPDVAPVSICVASPHVSEFPPKVAPADEQISNNGDAQQLTGCLAEEVEEFPVKVEPDDETRSDPLYDPPEMSQSESESDAEVANSQFAKFESNHVCKICKPNVTFATRATLRRHMRNKKFHREVDIVEDQRISAGKKFACKFCNIKFARNHGLLRHLRNKKIHPDLSEVDGSAPELENSQGDTEATNHVCKMCLPNVPFTSRVAYGRYLSNKNIHPGLSDEDIAAALTKDKRRIPRGVPLKQNLFQCPACDNRFFSKSRLALHRRHVHDWTPFRRKCPHCSKTFVDLHALQRHLHKSHDVPSIPRKKTRHSCDLCAATFTTWGSRDRHVELAHFPDKTSCPYGCEVKIDSSEATWVTHLEGCESPKMWGNVRLGWGNVRLGWGNVRLGWSIVRLVWDHMRLGWGNSTESEWVCKYCPAVFRSVLLHIAHRLRVHPENTLSCSTCAQIFTSKAVLDNHHCAILGNSAAPKKSEKSGAKFMCKICQPNVTFTTSKIHMRHMRNKNIHQDIAAAHVAEVESRLQSGTKFECKKCGVKFTHISTLYKHMRNNNMHPDIPKISGSTGSTRRDATNQQAIHCPKCDQSFSSQFGLRQHMGQIHAGITRKCPHCPRQFTHLALLQKHTQQWHKVPWTNTNSSRERHSCDMCEKTFAKKYGLIWHVELVHLPDKTSCPYGCEAKIDSAADWVTHLEGCESPKMISESENFCQFCDAVFRNTLLRMEHHLRQHPDNSCFCPVCRTGFTCQSALYKHLNNCKISSSNSL</sequence>
<keyword evidence="11" id="KW-1185">Reference proteome</keyword>
<evidence type="ECO:0000256" key="2">
    <source>
        <dbReference type="ARBA" id="ARBA00022723"/>
    </source>
</evidence>
<evidence type="ECO:0000259" key="9">
    <source>
        <dbReference type="PROSITE" id="PS50157"/>
    </source>
</evidence>
<comment type="caution">
    <text evidence="10">The sequence shown here is derived from an EMBL/GenBank/DDBJ whole genome shotgun (WGS) entry which is preliminary data.</text>
</comment>
<dbReference type="OrthoDB" id="6432771at2759"/>
<feature type="region of interest" description="Disordered" evidence="8">
    <location>
        <begin position="489"/>
        <end position="519"/>
    </location>
</feature>
<dbReference type="Gene3D" id="3.30.160.60">
    <property type="entry name" value="Classic Zinc Finger"/>
    <property type="match status" value="7"/>
</dbReference>
<dbReference type="InterPro" id="IPR013087">
    <property type="entry name" value="Znf_C2H2_type"/>
</dbReference>
<evidence type="ECO:0000256" key="6">
    <source>
        <dbReference type="ARBA" id="ARBA00023242"/>
    </source>
</evidence>
<dbReference type="Proteomes" id="UP000198287">
    <property type="component" value="Unassembled WGS sequence"/>
</dbReference>
<feature type="compositionally biased region" description="Basic and acidic residues" evidence="8">
    <location>
        <begin position="489"/>
        <end position="500"/>
    </location>
</feature>
<keyword evidence="2" id="KW-0479">Metal-binding</keyword>
<dbReference type="SMART" id="SM00355">
    <property type="entry name" value="ZnF_C2H2"/>
    <property type="match status" value="20"/>
</dbReference>
<dbReference type="Pfam" id="PF00096">
    <property type="entry name" value="zf-C2H2"/>
    <property type="match status" value="4"/>
</dbReference>
<feature type="domain" description="C2H2-type" evidence="9">
    <location>
        <begin position="962"/>
        <end position="987"/>
    </location>
</feature>
<dbReference type="EMBL" id="LNIX01000016">
    <property type="protein sequence ID" value="OXA45991.1"/>
    <property type="molecule type" value="Genomic_DNA"/>
</dbReference>
<reference evidence="10 11" key="1">
    <citation type="submission" date="2015-12" db="EMBL/GenBank/DDBJ databases">
        <title>The genome of Folsomia candida.</title>
        <authorList>
            <person name="Faddeeva A."/>
            <person name="Derks M.F."/>
            <person name="Anvar Y."/>
            <person name="Smit S."/>
            <person name="Van Straalen N."/>
            <person name="Roelofs D."/>
        </authorList>
    </citation>
    <scope>NUCLEOTIDE SEQUENCE [LARGE SCALE GENOMIC DNA]</scope>
    <source>
        <strain evidence="10 11">VU population</strain>
        <tissue evidence="10">Whole body</tissue>
    </source>
</reference>
<feature type="domain" description="C2H2-type" evidence="9">
    <location>
        <begin position="746"/>
        <end position="774"/>
    </location>
</feature>
<dbReference type="InterPro" id="IPR050888">
    <property type="entry name" value="ZnF_C2H2-type_TF"/>
</dbReference>
<proteinExistence type="predicted"/>
<keyword evidence="4 7" id="KW-0863">Zinc-finger</keyword>
<feature type="domain" description="C2H2-type" evidence="9">
    <location>
        <begin position="404"/>
        <end position="423"/>
    </location>
</feature>
<keyword evidence="3" id="KW-0677">Repeat</keyword>
<name>A0A226DMZ8_FOLCA</name>
<keyword evidence="5" id="KW-0862">Zinc</keyword>
<comment type="subcellular location">
    <subcellularLocation>
        <location evidence="1">Nucleus</location>
    </subcellularLocation>
</comment>
<feature type="domain" description="C2H2-type" evidence="9">
    <location>
        <begin position="711"/>
        <end position="734"/>
    </location>
</feature>
<feature type="domain" description="C2H2-type" evidence="9">
    <location>
        <begin position="280"/>
        <end position="308"/>
    </location>
</feature>
<gene>
    <name evidence="10" type="ORF">Fcan01_18965</name>
</gene>
<evidence type="ECO:0000313" key="10">
    <source>
        <dbReference type="EMBL" id="OXA45991.1"/>
    </source>
</evidence>
<dbReference type="GO" id="GO:0008270">
    <property type="term" value="F:zinc ion binding"/>
    <property type="evidence" value="ECO:0007669"/>
    <property type="project" value="UniProtKB-KW"/>
</dbReference>
<dbReference type="PROSITE" id="PS50157">
    <property type="entry name" value="ZINC_FINGER_C2H2_2"/>
    <property type="match status" value="10"/>
</dbReference>
<feature type="region of interest" description="Disordered" evidence="8">
    <location>
        <begin position="982"/>
        <end position="1001"/>
    </location>
</feature>
<evidence type="ECO:0000256" key="3">
    <source>
        <dbReference type="ARBA" id="ARBA00022737"/>
    </source>
</evidence>
<protein>
    <submittedName>
        <fullName evidence="10">Zinc finger protein Xfin</fullName>
    </submittedName>
</protein>
<dbReference type="SUPFAM" id="SSF57667">
    <property type="entry name" value="beta-beta-alpha zinc fingers"/>
    <property type="match status" value="5"/>
</dbReference>
<feature type="domain" description="C2H2-type" evidence="9">
    <location>
        <begin position="250"/>
        <end position="273"/>
    </location>
</feature>
<accession>A0A226DMZ8</accession>
<evidence type="ECO:0000256" key="8">
    <source>
        <dbReference type="SAM" id="MobiDB-lite"/>
    </source>
</evidence>
<dbReference type="AlphaFoldDB" id="A0A226DMZ8"/>
<keyword evidence="6" id="KW-0539">Nucleus</keyword>